<accession>A0A4Y3WCU8</accession>
<dbReference type="Proteomes" id="UP000318825">
    <property type="component" value="Unassembled WGS sequence"/>
</dbReference>
<evidence type="ECO:0000256" key="2">
    <source>
        <dbReference type="ARBA" id="ARBA00022692"/>
    </source>
</evidence>
<dbReference type="Pfam" id="PF04932">
    <property type="entry name" value="Wzy_C"/>
    <property type="match status" value="1"/>
</dbReference>
<dbReference type="InterPro" id="IPR007016">
    <property type="entry name" value="O-antigen_ligase-rel_domated"/>
</dbReference>
<evidence type="ECO:0000313" key="7">
    <source>
        <dbReference type="EMBL" id="GEC16842.1"/>
    </source>
</evidence>
<keyword evidence="3 5" id="KW-1133">Transmembrane helix</keyword>
<organism evidence="7 8">
    <name type="scientific">Nitrobacter winogradskyi</name>
    <name type="common">Nitrobacter agilis</name>
    <dbReference type="NCBI Taxonomy" id="913"/>
    <lineage>
        <taxon>Bacteria</taxon>
        <taxon>Pseudomonadati</taxon>
        <taxon>Pseudomonadota</taxon>
        <taxon>Alphaproteobacteria</taxon>
        <taxon>Hyphomicrobiales</taxon>
        <taxon>Nitrobacteraceae</taxon>
        <taxon>Nitrobacter</taxon>
    </lineage>
</organism>
<evidence type="ECO:0000256" key="1">
    <source>
        <dbReference type="ARBA" id="ARBA00004141"/>
    </source>
</evidence>
<sequence length="400" mass="44474">MLFYIGTVRLSPYRLVLIATFIPCLIAWLSGSVGRIRLPDIFMLSTAAWGAIVLLSHHGIDGLQSAGIFVIETFGSFLFARRYIRDITAFQNMVRYLTLMVIFLLPFAIYENVSGSPILIQLFGSVFSVYDVVGSEARFGLRRAQGTFEHFILFGVVCSTAFALSFYVLRNSLLSRLSPGFVAIAVVSSLSSGAILSIVVQAMLIGWDKVTAAVTRRWAILATIVLTAYFLVDVTSNRSPIDVFISYLTFNADTSYMRVHIWNYGTQSVMKNPILGVGMNDWERPFWMGGSIDNFWLGTAVTYGIPGLLLMTGNFLSVCFGLGRLKNLQFHAAQCRKGLIITICGVALAVCTVHVWDAPYVLVLFLLGSAMWMFDDRVDAPEPSRNHVSRPPRRGINRRI</sequence>
<dbReference type="InterPro" id="IPR051533">
    <property type="entry name" value="WaaL-like"/>
</dbReference>
<feature type="transmembrane region" description="Helical" evidence="5">
    <location>
        <begin position="295"/>
        <end position="318"/>
    </location>
</feature>
<dbReference type="AlphaFoldDB" id="A0A4Y3WCU8"/>
<keyword evidence="2 5" id="KW-0812">Transmembrane</keyword>
<feature type="transmembrane region" description="Helical" evidence="5">
    <location>
        <begin position="151"/>
        <end position="169"/>
    </location>
</feature>
<feature type="transmembrane region" description="Helical" evidence="5">
    <location>
        <begin position="66"/>
        <end position="84"/>
    </location>
</feature>
<dbReference type="PANTHER" id="PTHR37422:SF13">
    <property type="entry name" value="LIPOPOLYSACCHARIDE BIOSYNTHESIS PROTEIN PA4999-RELATED"/>
    <property type="match status" value="1"/>
</dbReference>
<feature type="transmembrane region" description="Helical" evidence="5">
    <location>
        <begin position="12"/>
        <end position="29"/>
    </location>
</feature>
<proteinExistence type="predicted"/>
<feature type="transmembrane region" description="Helical" evidence="5">
    <location>
        <begin position="96"/>
        <end position="113"/>
    </location>
</feature>
<keyword evidence="4 5" id="KW-0472">Membrane</keyword>
<reference evidence="7 8" key="1">
    <citation type="submission" date="2019-06" db="EMBL/GenBank/DDBJ databases">
        <title>Whole genome shotgun sequence of Nitrobacter winogradskyi NBRC 14297.</title>
        <authorList>
            <person name="Hosoyama A."/>
            <person name="Uohara A."/>
            <person name="Ohji S."/>
            <person name="Ichikawa N."/>
        </authorList>
    </citation>
    <scope>NUCLEOTIDE SEQUENCE [LARGE SCALE GENOMIC DNA]</scope>
    <source>
        <strain evidence="7 8">NBRC 14297</strain>
    </source>
</reference>
<dbReference type="PANTHER" id="PTHR37422">
    <property type="entry name" value="TEICHURONIC ACID BIOSYNTHESIS PROTEIN TUAE"/>
    <property type="match status" value="1"/>
</dbReference>
<dbReference type="GO" id="GO:0016020">
    <property type="term" value="C:membrane"/>
    <property type="evidence" value="ECO:0007669"/>
    <property type="project" value="UniProtKB-SubCell"/>
</dbReference>
<name>A0A4Y3WCU8_NITWI</name>
<evidence type="ECO:0000256" key="4">
    <source>
        <dbReference type="ARBA" id="ARBA00023136"/>
    </source>
</evidence>
<dbReference type="EMBL" id="BJNF01000079">
    <property type="protein sequence ID" value="GEC16842.1"/>
    <property type="molecule type" value="Genomic_DNA"/>
</dbReference>
<feature type="transmembrane region" description="Helical" evidence="5">
    <location>
        <begin position="181"/>
        <end position="207"/>
    </location>
</feature>
<feature type="transmembrane region" description="Helical" evidence="5">
    <location>
        <begin position="214"/>
        <end position="232"/>
    </location>
</feature>
<protein>
    <recommendedName>
        <fullName evidence="6">O-antigen ligase-related domain-containing protein</fullName>
    </recommendedName>
</protein>
<evidence type="ECO:0000256" key="5">
    <source>
        <dbReference type="SAM" id="Phobius"/>
    </source>
</evidence>
<feature type="transmembrane region" description="Helical" evidence="5">
    <location>
        <begin position="339"/>
        <end position="367"/>
    </location>
</feature>
<feature type="domain" description="O-antigen ligase-related" evidence="6">
    <location>
        <begin position="182"/>
        <end position="311"/>
    </location>
</feature>
<feature type="transmembrane region" description="Helical" evidence="5">
    <location>
        <begin position="119"/>
        <end position="139"/>
    </location>
</feature>
<evidence type="ECO:0000259" key="6">
    <source>
        <dbReference type="Pfam" id="PF04932"/>
    </source>
</evidence>
<evidence type="ECO:0000313" key="8">
    <source>
        <dbReference type="Proteomes" id="UP000318825"/>
    </source>
</evidence>
<feature type="transmembrane region" description="Helical" evidence="5">
    <location>
        <begin position="41"/>
        <end position="60"/>
    </location>
</feature>
<evidence type="ECO:0000256" key="3">
    <source>
        <dbReference type="ARBA" id="ARBA00022989"/>
    </source>
</evidence>
<gene>
    <name evidence="7" type="ORF">NWI01_27340</name>
</gene>
<comment type="subcellular location">
    <subcellularLocation>
        <location evidence="1">Membrane</location>
        <topology evidence="1">Multi-pass membrane protein</topology>
    </subcellularLocation>
</comment>
<comment type="caution">
    <text evidence="7">The sequence shown here is derived from an EMBL/GenBank/DDBJ whole genome shotgun (WGS) entry which is preliminary data.</text>
</comment>